<evidence type="ECO:0000256" key="8">
    <source>
        <dbReference type="ARBA" id="ARBA00023242"/>
    </source>
</evidence>
<keyword evidence="2" id="KW-0597">Phosphoprotein</keyword>
<keyword evidence="7 13" id="KW-0694">RNA-binding</keyword>
<dbReference type="CDD" id="cd18787">
    <property type="entry name" value="SF2_C_DEAD"/>
    <property type="match status" value="1"/>
</dbReference>
<keyword evidence="3 13" id="KW-0547">Nucleotide-binding</keyword>
<evidence type="ECO:0000313" key="17">
    <source>
        <dbReference type="EMBL" id="KAF6351088.1"/>
    </source>
</evidence>
<accession>A0A7J7XNJ0</accession>
<evidence type="ECO:0000256" key="1">
    <source>
        <dbReference type="ARBA" id="ARBA00004123"/>
    </source>
</evidence>
<evidence type="ECO:0000256" key="5">
    <source>
        <dbReference type="ARBA" id="ARBA00022806"/>
    </source>
</evidence>
<dbReference type="InterPro" id="IPR001650">
    <property type="entry name" value="Helicase_C-like"/>
</dbReference>
<feature type="domain" description="Helicase C-terminal" evidence="16">
    <location>
        <begin position="531"/>
        <end position="678"/>
    </location>
</feature>
<dbReference type="CDD" id="cd17946">
    <property type="entry name" value="DEADc_DDX24"/>
    <property type="match status" value="1"/>
</dbReference>
<comment type="function">
    <text evidence="13">RNA helicase.</text>
</comment>
<feature type="domain" description="Helicase ATP-binding" evidence="15">
    <location>
        <begin position="171"/>
        <end position="483"/>
    </location>
</feature>
<dbReference type="GO" id="GO:0016787">
    <property type="term" value="F:hydrolase activity"/>
    <property type="evidence" value="ECO:0007669"/>
    <property type="project" value="UniProtKB-KW"/>
</dbReference>
<dbReference type="InterPro" id="IPR011545">
    <property type="entry name" value="DEAD/DEAH_box_helicase_dom"/>
</dbReference>
<comment type="caution">
    <text evidence="17">The sequence shown here is derived from an EMBL/GenBank/DDBJ whole genome shotgun (WGS) entry which is preliminary data.</text>
</comment>
<comment type="similarity">
    <text evidence="9">Belongs to the DEAD box helicase family. DDX24/MAK5 subfamily.</text>
</comment>
<evidence type="ECO:0000256" key="2">
    <source>
        <dbReference type="ARBA" id="ARBA00022553"/>
    </source>
</evidence>
<evidence type="ECO:0000256" key="12">
    <source>
        <dbReference type="ARBA" id="ARBA00064166"/>
    </source>
</evidence>
<evidence type="ECO:0000256" key="13">
    <source>
        <dbReference type="RuleBase" id="RU365068"/>
    </source>
</evidence>
<dbReference type="SMART" id="SM00487">
    <property type="entry name" value="DEXDc"/>
    <property type="match status" value="1"/>
</dbReference>
<evidence type="ECO:0000256" key="3">
    <source>
        <dbReference type="ARBA" id="ARBA00022741"/>
    </source>
</evidence>
<dbReference type="SUPFAM" id="SSF52540">
    <property type="entry name" value="P-loop containing nucleoside triphosphate hydrolases"/>
    <property type="match status" value="2"/>
</dbReference>
<dbReference type="InterPro" id="IPR000629">
    <property type="entry name" value="RNA-helicase_DEAD-box_CS"/>
</dbReference>
<feature type="region of interest" description="Disordered" evidence="14">
    <location>
        <begin position="61"/>
        <end position="170"/>
    </location>
</feature>
<keyword evidence="4 13" id="KW-0378">Hydrolase</keyword>
<dbReference type="PROSITE" id="PS51194">
    <property type="entry name" value="HELICASE_CTER"/>
    <property type="match status" value="1"/>
</dbReference>
<evidence type="ECO:0000256" key="7">
    <source>
        <dbReference type="ARBA" id="ARBA00022884"/>
    </source>
</evidence>
<evidence type="ECO:0000256" key="10">
    <source>
        <dbReference type="ARBA" id="ARBA00047984"/>
    </source>
</evidence>
<organism evidence="17 18">
    <name type="scientific">Rhinolophus ferrumequinum</name>
    <name type="common">Greater horseshoe bat</name>
    <dbReference type="NCBI Taxonomy" id="59479"/>
    <lineage>
        <taxon>Eukaryota</taxon>
        <taxon>Metazoa</taxon>
        <taxon>Chordata</taxon>
        <taxon>Craniata</taxon>
        <taxon>Vertebrata</taxon>
        <taxon>Euteleostomi</taxon>
        <taxon>Mammalia</taxon>
        <taxon>Eutheria</taxon>
        <taxon>Laurasiatheria</taxon>
        <taxon>Chiroptera</taxon>
        <taxon>Yinpterochiroptera</taxon>
        <taxon>Rhinolophoidea</taxon>
        <taxon>Rhinolophidae</taxon>
        <taxon>Rhinolophinae</taxon>
        <taxon>Rhinolophus</taxon>
    </lineage>
</organism>
<evidence type="ECO:0000256" key="6">
    <source>
        <dbReference type="ARBA" id="ARBA00022840"/>
    </source>
</evidence>
<dbReference type="GO" id="GO:0003723">
    <property type="term" value="F:RNA binding"/>
    <property type="evidence" value="ECO:0007669"/>
    <property type="project" value="UniProtKB-UniRule"/>
</dbReference>
<comment type="subunit">
    <text evidence="12">Interacts with FADD. Interacts with RIPK1; this interaction disrupts RLR signaling activation of IFN-dependent transcription factor IRF7. Interacts with NIP7. Interacts with EP300; this interaction prevents TP53 acetylation mediated by EP300.</text>
</comment>
<comment type="domain">
    <text evidence="13">The Q motif is unique to and characteristic of the DEAD box family of RNA helicases and controls ATP binding and hydrolysis.</text>
</comment>
<evidence type="ECO:0000313" key="18">
    <source>
        <dbReference type="Proteomes" id="UP000585614"/>
    </source>
</evidence>
<evidence type="ECO:0000256" key="11">
    <source>
        <dbReference type="ARBA" id="ARBA00054398"/>
    </source>
</evidence>
<feature type="compositionally biased region" description="Basic residues" evidence="14">
    <location>
        <begin position="94"/>
        <end position="103"/>
    </location>
</feature>
<evidence type="ECO:0000256" key="4">
    <source>
        <dbReference type="ARBA" id="ARBA00022801"/>
    </source>
</evidence>
<dbReference type="SMART" id="SM00490">
    <property type="entry name" value="HELICc"/>
    <property type="match status" value="1"/>
</dbReference>
<evidence type="ECO:0000259" key="16">
    <source>
        <dbReference type="PROSITE" id="PS51194"/>
    </source>
</evidence>
<feature type="compositionally biased region" description="Low complexity" evidence="14">
    <location>
        <begin position="799"/>
        <end position="814"/>
    </location>
</feature>
<dbReference type="Proteomes" id="UP000585614">
    <property type="component" value="Unassembled WGS sequence"/>
</dbReference>
<name>A0A7J7XNJ0_RHIFE</name>
<dbReference type="GO" id="GO:0005634">
    <property type="term" value="C:nucleus"/>
    <property type="evidence" value="ECO:0007669"/>
    <property type="project" value="UniProtKB-SubCell"/>
</dbReference>
<dbReference type="GO" id="GO:0005524">
    <property type="term" value="F:ATP binding"/>
    <property type="evidence" value="ECO:0007669"/>
    <property type="project" value="UniProtKB-UniRule"/>
</dbReference>
<evidence type="ECO:0000256" key="14">
    <source>
        <dbReference type="SAM" id="MobiDB-lite"/>
    </source>
</evidence>
<evidence type="ECO:0000256" key="9">
    <source>
        <dbReference type="ARBA" id="ARBA00038457"/>
    </source>
</evidence>
<sequence length="814" mass="90908">MKLKDTKSRSKAPSYGKFQTKGIKVVGKWKQVKIDPNMFADGQMDDLVCFEELTDYQLVSPAKNSSSLFSKEEPKKRKAQAVSEGEEEGDSSSSKKKIKLKKSKNVETEGTNAQKDFQVKDAEPEPLGDGTVCSDPEIGEMASESPAQAIPKKKKKQGKKKSEPSQALTLAPAIRDKLDILGAAETGSGKTLAFAIPMIHSVLQWQMKKKPPPALSNTGASPGETRIEAEAETGSPSKAETDSGALSDEIRIESEALPSEAGTKARAPPSKATAKTGAAISDQLLPFCDDDAGEGPSSLIREKPVPKQEEDKEEKLDEEQTGKLKRELGGKTATCKAHPERPLLGLVLTPTRELAVQVKQHIDAVAKFTGIKTAILVGGMSTQKQQRMLKRQPEIVIATPGRLWELVKEKHPHLSNLRQLRCLVIDEADRMVEKGHFAELSQLLEMLSDSQYNPKRQTLVFSATLTLVHQAPARILHKKHTKKIDKTAKLDLLMQKIGMRSKPKVIDLTRNEATVETLTETKIHCENDEKDLYLYYFLMQHPGRTLVFANSISCIKRLSGLLKALDIMPLTLHACMHQKQRLRNLEQFARLEDCVLLATDVAARGLDIPKVQHVIHYQVPRTSEIYVHRSGRTARATNEGLSLMLIGPEDVINFKKIYKTLKKDEDIPLFPVQTKYMDAVKERIHLARQIEKAEYRNFQACLHNSWIEQAAAALEIELDEEMYKGGKADQQEERRRQKRMKVLKKELRHLLSQPLFKNDLKTKYPTQSGKPPMLMPAPRNGASALSCLSKQKKKKQPKPKGQQQEEPQPSTSAK</sequence>
<evidence type="ECO:0000259" key="15">
    <source>
        <dbReference type="PROSITE" id="PS51192"/>
    </source>
</evidence>
<comment type="function">
    <text evidence="11">ATP-dependent RNA helicase that plays a role in various aspects of RNA metabolism including pre-mRNA splicing and is thereby involved in different biological processes such as cell cycle regulation or innate immunity. Plays an inhibitory role in TP53 transcriptional activity and subsequently in TP53 controlled cell growth arrest and senescence by inhibiting its EP300 mediated acetylation. Negatively regulates cytosolic RNA-mediated innate immune signaling at least in part by affecting RIPK1/IRF7 interactions. Alternatively, possesses antiviral activity by recognizing gammaherpesvirus transcripts in the context of lytic reactivation. Plays an essential role in cell cycle regulation in vascular smooth muscle cells by interacting with and regulating FANCA (Fanconi anemia complementation group A) mRNA.</text>
</comment>
<dbReference type="InterPro" id="IPR014001">
    <property type="entry name" value="Helicase_ATP-bd"/>
</dbReference>
<dbReference type="FunFam" id="3.40.50.300:FF:001059">
    <property type="entry name" value="ATP-dependent RNA helicase DDX24"/>
    <property type="match status" value="1"/>
</dbReference>
<feature type="compositionally biased region" description="Basic and acidic residues" evidence="14">
    <location>
        <begin position="300"/>
        <end position="329"/>
    </location>
</feature>
<proteinExistence type="inferred from homology"/>
<dbReference type="InterPro" id="IPR027417">
    <property type="entry name" value="P-loop_NTPase"/>
</dbReference>
<dbReference type="PROSITE" id="PS51192">
    <property type="entry name" value="HELICASE_ATP_BIND_1"/>
    <property type="match status" value="1"/>
</dbReference>
<feature type="region of interest" description="Disordered" evidence="14">
    <location>
        <begin position="209"/>
        <end position="333"/>
    </location>
</feature>
<dbReference type="PANTHER" id="PTHR24031">
    <property type="entry name" value="RNA HELICASE"/>
    <property type="match status" value="1"/>
</dbReference>
<keyword evidence="5 13" id="KW-0347">Helicase</keyword>
<dbReference type="EC" id="3.6.4.13" evidence="13"/>
<protein>
    <recommendedName>
        <fullName evidence="13">ATP-dependent RNA helicase</fullName>
        <ecNumber evidence="13">3.6.4.13</ecNumber>
    </recommendedName>
</protein>
<keyword evidence="8" id="KW-0539">Nucleus</keyword>
<feature type="region of interest" description="Disordered" evidence="14">
    <location>
        <begin position="758"/>
        <end position="814"/>
    </location>
</feature>
<dbReference type="GO" id="GO:0003724">
    <property type="term" value="F:RNA helicase activity"/>
    <property type="evidence" value="ECO:0007669"/>
    <property type="project" value="UniProtKB-EC"/>
</dbReference>
<dbReference type="Gene3D" id="3.40.50.300">
    <property type="entry name" value="P-loop containing nucleotide triphosphate hydrolases"/>
    <property type="match status" value="3"/>
</dbReference>
<reference evidence="17 18" key="1">
    <citation type="journal article" date="2020" name="Nature">
        <title>Six reference-quality genomes reveal evolution of bat adaptations.</title>
        <authorList>
            <person name="Jebb D."/>
            <person name="Huang Z."/>
            <person name="Pippel M."/>
            <person name="Hughes G.M."/>
            <person name="Lavrichenko K."/>
            <person name="Devanna P."/>
            <person name="Winkler S."/>
            <person name="Jermiin L.S."/>
            <person name="Skirmuntt E.C."/>
            <person name="Katzourakis A."/>
            <person name="Burkitt-Gray L."/>
            <person name="Ray D.A."/>
            <person name="Sullivan K.A.M."/>
            <person name="Roscito J.G."/>
            <person name="Kirilenko B.M."/>
            <person name="Davalos L.M."/>
            <person name="Corthals A.P."/>
            <person name="Power M.L."/>
            <person name="Jones G."/>
            <person name="Ransome R.D."/>
            <person name="Dechmann D.K.N."/>
            <person name="Locatelli A.G."/>
            <person name="Puechmaille S.J."/>
            <person name="Fedrigo O."/>
            <person name="Jarvis E.D."/>
            <person name="Hiller M."/>
            <person name="Vernes S.C."/>
            <person name="Myers E.W."/>
            <person name="Teeling E.C."/>
        </authorList>
    </citation>
    <scope>NUCLEOTIDE SEQUENCE [LARGE SCALE GENOMIC DNA]</scope>
    <source>
        <strain evidence="17">MRhiFer1</strain>
        <tissue evidence="17">Lung</tissue>
    </source>
</reference>
<dbReference type="PROSITE" id="PS00039">
    <property type="entry name" value="DEAD_ATP_HELICASE"/>
    <property type="match status" value="1"/>
</dbReference>
<dbReference type="AlphaFoldDB" id="A0A7J7XNJ0"/>
<keyword evidence="6 13" id="KW-0067">ATP-binding</keyword>
<comment type="subcellular location">
    <subcellularLocation>
        <location evidence="1">Nucleus</location>
    </subcellularLocation>
</comment>
<comment type="catalytic activity">
    <reaction evidence="10 13">
        <text>ATP + H2O = ADP + phosphate + H(+)</text>
        <dbReference type="Rhea" id="RHEA:13065"/>
        <dbReference type="ChEBI" id="CHEBI:15377"/>
        <dbReference type="ChEBI" id="CHEBI:15378"/>
        <dbReference type="ChEBI" id="CHEBI:30616"/>
        <dbReference type="ChEBI" id="CHEBI:43474"/>
        <dbReference type="ChEBI" id="CHEBI:456216"/>
        <dbReference type="EC" id="3.6.4.13"/>
    </reaction>
</comment>
<gene>
    <name evidence="17" type="ORF">mRhiFer1_003758</name>
</gene>
<dbReference type="Pfam" id="PF00270">
    <property type="entry name" value="DEAD"/>
    <property type="match status" value="1"/>
</dbReference>
<dbReference type="EMBL" id="JACAGC010000008">
    <property type="protein sequence ID" value="KAF6351088.1"/>
    <property type="molecule type" value="Genomic_DNA"/>
</dbReference>
<dbReference type="Pfam" id="PF00271">
    <property type="entry name" value="Helicase_C"/>
    <property type="match status" value="1"/>
</dbReference>